<evidence type="ECO:0000313" key="4">
    <source>
        <dbReference type="Proteomes" id="UP001305647"/>
    </source>
</evidence>
<comment type="caution">
    <text evidence="3">The sequence shown here is derived from an EMBL/GenBank/DDBJ whole genome shotgun (WGS) entry which is preliminary data.</text>
</comment>
<evidence type="ECO:0000313" key="3">
    <source>
        <dbReference type="EMBL" id="KAK4102183.1"/>
    </source>
</evidence>
<keyword evidence="4" id="KW-1185">Reference proteome</keyword>
<accession>A0AAN6Q275</accession>
<sequence length="167" mass="18905">MISSSSVVFQPHKIFSSQGQQRDTLEVRRRRKWQNPRSKRRTRLTAVAFPAMQGSLQFGEPRCTHAVSYGCETSLADYEEDKAAATSAAVREVRTSPTDKAKTSVDWRDYWIALKTYEMLVVTATVVAGLLVTALFLCMLAWLAMGFLLWLMLSLLMSLLVLLVLLW</sequence>
<feature type="compositionally biased region" description="Basic residues" evidence="1">
    <location>
        <begin position="28"/>
        <end position="40"/>
    </location>
</feature>
<name>A0AAN6Q275_9PEZI</name>
<dbReference type="EMBL" id="MU863632">
    <property type="protein sequence ID" value="KAK4102183.1"/>
    <property type="molecule type" value="Genomic_DNA"/>
</dbReference>
<feature type="transmembrane region" description="Helical" evidence="2">
    <location>
        <begin position="120"/>
        <end position="142"/>
    </location>
</feature>
<proteinExistence type="predicted"/>
<evidence type="ECO:0000256" key="2">
    <source>
        <dbReference type="SAM" id="Phobius"/>
    </source>
</evidence>
<feature type="region of interest" description="Disordered" evidence="1">
    <location>
        <begin position="19"/>
        <end position="40"/>
    </location>
</feature>
<keyword evidence="2" id="KW-1133">Transmembrane helix</keyword>
<protein>
    <submittedName>
        <fullName evidence="3">Uncharacterized protein</fullName>
    </submittedName>
</protein>
<reference evidence="3" key="2">
    <citation type="submission" date="2023-05" db="EMBL/GenBank/DDBJ databases">
        <authorList>
            <consortium name="Lawrence Berkeley National Laboratory"/>
            <person name="Steindorff A."/>
            <person name="Hensen N."/>
            <person name="Bonometti L."/>
            <person name="Westerberg I."/>
            <person name="Brannstrom I.O."/>
            <person name="Guillou S."/>
            <person name="Cros-Aarteil S."/>
            <person name="Calhoun S."/>
            <person name="Haridas S."/>
            <person name="Kuo A."/>
            <person name="Mondo S."/>
            <person name="Pangilinan J."/>
            <person name="Riley R."/>
            <person name="Labutti K."/>
            <person name="Andreopoulos B."/>
            <person name="Lipzen A."/>
            <person name="Chen C."/>
            <person name="Yanf M."/>
            <person name="Daum C."/>
            <person name="Ng V."/>
            <person name="Clum A."/>
            <person name="Ohm R."/>
            <person name="Martin F."/>
            <person name="Silar P."/>
            <person name="Natvig D."/>
            <person name="Lalanne C."/>
            <person name="Gautier V."/>
            <person name="Ament-Velasquez S.L."/>
            <person name="Kruys A."/>
            <person name="Hutchinson M.I."/>
            <person name="Powell A.J."/>
            <person name="Barry K."/>
            <person name="Miller A.N."/>
            <person name="Grigoriev I.V."/>
            <person name="Debuchy R."/>
            <person name="Gladieux P."/>
            <person name="Thoren M.H."/>
            <person name="Johannesson H."/>
        </authorList>
    </citation>
    <scope>NUCLEOTIDE SEQUENCE</scope>
    <source>
        <strain evidence="3">CBS 757.83</strain>
    </source>
</reference>
<organism evidence="3 4">
    <name type="scientific">Parathielavia hyrcaniae</name>
    <dbReference type="NCBI Taxonomy" id="113614"/>
    <lineage>
        <taxon>Eukaryota</taxon>
        <taxon>Fungi</taxon>
        <taxon>Dikarya</taxon>
        <taxon>Ascomycota</taxon>
        <taxon>Pezizomycotina</taxon>
        <taxon>Sordariomycetes</taxon>
        <taxon>Sordariomycetidae</taxon>
        <taxon>Sordariales</taxon>
        <taxon>Chaetomiaceae</taxon>
        <taxon>Parathielavia</taxon>
    </lineage>
</organism>
<reference evidence="3" key="1">
    <citation type="journal article" date="2023" name="Mol. Phylogenet. Evol.">
        <title>Genome-scale phylogeny and comparative genomics of the fungal order Sordariales.</title>
        <authorList>
            <person name="Hensen N."/>
            <person name="Bonometti L."/>
            <person name="Westerberg I."/>
            <person name="Brannstrom I.O."/>
            <person name="Guillou S."/>
            <person name="Cros-Aarteil S."/>
            <person name="Calhoun S."/>
            <person name="Haridas S."/>
            <person name="Kuo A."/>
            <person name="Mondo S."/>
            <person name="Pangilinan J."/>
            <person name="Riley R."/>
            <person name="LaButti K."/>
            <person name="Andreopoulos B."/>
            <person name="Lipzen A."/>
            <person name="Chen C."/>
            <person name="Yan M."/>
            <person name="Daum C."/>
            <person name="Ng V."/>
            <person name="Clum A."/>
            <person name="Steindorff A."/>
            <person name="Ohm R.A."/>
            <person name="Martin F."/>
            <person name="Silar P."/>
            <person name="Natvig D.O."/>
            <person name="Lalanne C."/>
            <person name="Gautier V."/>
            <person name="Ament-Velasquez S.L."/>
            <person name="Kruys A."/>
            <person name="Hutchinson M.I."/>
            <person name="Powell A.J."/>
            <person name="Barry K."/>
            <person name="Miller A.N."/>
            <person name="Grigoriev I.V."/>
            <person name="Debuchy R."/>
            <person name="Gladieux P."/>
            <person name="Hiltunen Thoren M."/>
            <person name="Johannesson H."/>
        </authorList>
    </citation>
    <scope>NUCLEOTIDE SEQUENCE</scope>
    <source>
        <strain evidence="3">CBS 757.83</strain>
    </source>
</reference>
<dbReference type="AlphaFoldDB" id="A0AAN6Q275"/>
<feature type="transmembrane region" description="Helical" evidence="2">
    <location>
        <begin position="148"/>
        <end position="166"/>
    </location>
</feature>
<dbReference type="Proteomes" id="UP001305647">
    <property type="component" value="Unassembled WGS sequence"/>
</dbReference>
<keyword evidence="2" id="KW-0472">Membrane</keyword>
<evidence type="ECO:0000256" key="1">
    <source>
        <dbReference type="SAM" id="MobiDB-lite"/>
    </source>
</evidence>
<keyword evidence="2" id="KW-0812">Transmembrane</keyword>
<gene>
    <name evidence="3" type="ORF">N658DRAFT_523323</name>
</gene>